<evidence type="ECO:0000256" key="13">
    <source>
        <dbReference type="SAM" id="Coils"/>
    </source>
</evidence>
<keyword evidence="8 12" id="KW-0539">Nucleus</keyword>
<keyword evidence="3 12" id="KW-0158">Chromosome</keyword>
<protein>
    <recommendedName>
        <fullName evidence="2 12">Kinetochore protein Spc24</fullName>
    </recommendedName>
</protein>
<comment type="subunit">
    <text evidence="12">Component of the NDC80 complex.</text>
</comment>
<comment type="similarity">
    <text evidence="1 12">Belongs to the SPC24 family.</text>
</comment>
<keyword evidence="7 13" id="KW-0175">Coiled coil</keyword>
<dbReference type="PANTHER" id="PTHR22142:SF2">
    <property type="entry name" value="KINETOCHORE PROTEIN SPC24"/>
    <property type="match status" value="1"/>
</dbReference>
<sequence length="106" mass="12135">GGFLGAAFPLTPRMALRLELEELQEQLRQLEEDKEDKEDPSIPPDVYVAQVYYEISRIDWDCSAGPGRIRGIHYGPDIAVPLDMDEAQHSRTFISDYLWGLVPTEW</sequence>
<evidence type="ECO:0000313" key="15">
    <source>
        <dbReference type="Proteomes" id="UP000575874"/>
    </source>
</evidence>
<comment type="caution">
    <text evidence="14">The sequence shown here is derived from an EMBL/GenBank/DDBJ whole genome shotgun (WGS) entry which is preliminary data.</text>
</comment>
<evidence type="ECO:0000256" key="11">
    <source>
        <dbReference type="ARBA" id="ARBA00045419"/>
    </source>
</evidence>
<dbReference type="InterPro" id="IPR013252">
    <property type="entry name" value="Ndc80_Spc24"/>
</dbReference>
<gene>
    <name evidence="14" type="primary">Spc24</name>
    <name evidence="14" type="ORF">APHCOE_R16084</name>
</gene>
<dbReference type="Gene3D" id="3.30.160.570">
    <property type="entry name" value="Ncd80 complex, Spc24 subunit"/>
    <property type="match status" value="1"/>
</dbReference>
<evidence type="ECO:0000256" key="5">
    <source>
        <dbReference type="ARBA" id="ARBA00022776"/>
    </source>
</evidence>
<evidence type="ECO:0000256" key="1">
    <source>
        <dbReference type="ARBA" id="ARBA00007804"/>
    </source>
</evidence>
<dbReference type="PANTHER" id="PTHR22142">
    <property type="match status" value="1"/>
</dbReference>
<keyword evidence="4 12" id="KW-0132">Cell division</keyword>
<evidence type="ECO:0000256" key="3">
    <source>
        <dbReference type="ARBA" id="ARBA00022454"/>
    </source>
</evidence>
<evidence type="ECO:0000256" key="7">
    <source>
        <dbReference type="ARBA" id="ARBA00023054"/>
    </source>
</evidence>
<dbReference type="CDD" id="cd11565">
    <property type="entry name" value="RWD_Spc24"/>
    <property type="match status" value="1"/>
</dbReference>
<dbReference type="Proteomes" id="UP000575874">
    <property type="component" value="Unassembled WGS sequence"/>
</dbReference>
<reference evidence="14 15" key="1">
    <citation type="submission" date="2019-09" db="EMBL/GenBank/DDBJ databases">
        <title>Bird 10,000 Genomes (B10K) Project - Family phase.</title>
        <authorList>
            <person name="Zhang G."/>
        </authorList>
    </citation>
    <scope>NUCLEOTIDE SEQUENCE [LARGE SCALE GENOMIC DNA]</scope>
    <source>
        <strain evidence="14">OUT-0022</strain>
        <tissue evidence="14">Blood</tissue>
    </source>
</reference>
<dbReference type="GO" id="GO:0008017">
    <property type="term" value="F:microtubule binding"/>
    <property type="evidence" value="ECO:0007669"/>
    <property type="project" value="TreeGrafter"/>
</dbReference>
<dbReference type="GO" id="GO:0031262">
    <property type="term" value="C:Ndc80 complex"/>
    <property type="evidence" value="ECO:0007669"/>
    <property type="project" value="TreeGrafter"/>
</dbReference>
<evidence type="ECO:0000256" key="4">
    <source>
        <dbReference type="ARBA" id="ARBA00022618"/>
    </source>
</evidence>
<evidence type="ECO:0000256" key="6">
    <source>
        <dbReference type="ARBA" id="ARBA00022838"/>
    </source>
</evidence>
<keyword evidence="5 12" id="KW-0498">Mitosis</keyword>
<dbReference type="EMBL" id="VZSI01000291">
    <property type="protein sequence ID" value="NWY22317.1"/>
    <property type="molecule type" value="Genomic_DNA"/>
</dbReference>
<dbReference type="GO" id="GO:0007059">
    <property type="term" value="P:chromosome segregation"/>
    <property type="evidence" value="ECO:0007669"/>
    <property type="project" value="TreeGrafter"/>
</dbReference>
<evidence type="ECO:0000313" key="14">
    <source>
        <dbReference type="EMBL" id="NWY22317.1"/>
    </source>
</evidence>
<proteinExistence type="inferred from homology"/>
<evidence type="ECO:0000256" key="8">
    <source>
        <dbReference type="ARBA" id="ARBA00023242"/>
    </source>
</evidence>
<feature type="non-terminal residue" evidence="14">
    <location>
        <position position="106"/>
    </location>
</feature>
<feature type="non-terminal residue" evidence="14">
    <location>
        <position position="1"/>
    </location>
</feature>
<organism evidence="14 15">
    <name type="scientific">Aphelocoma coerulescens</name>
    <name type="common">Florida scrub-jay</name>
    <name type="synonym">Corvus coerulescens</name>
    <dbReference type="NCBI Taxonomy" id="39617"/>
    <lineage>
        <taxon>Eukaryota</taxon>
        <taxon>Metazoa</taxon>
        <taxon>Chordata</taxon>
        <taxon>Craniata</taxon>
        <taxon>Vertebrata</taxon>
        <taxon>Euteleostomi</taxon>
        <taxon>Archelosauria</taxon>
        <taxon>Archosauria</taxon>
        <taxon>Dinosauria</taxon>
        <taxon>Saurischia</taxon>
        <taxon>Theropoda</taxon>
        <taxon>Coelurosauria</taxon>
        <taxon>Aves</taxon>
        <taxon>Neognathae</taxon>
        <taxon>Neoaves</taxon>
        <taxon>Telluraves</taxon>
        <taxon>Australaves</taxon>
        <taxon>Passeriformes</taxon>
        <taxon>Corvoidea</taxon>
        <taxon>Corvidae</taxon>
        <taxon>Aphelocoma</taxon>
    </lineage>
</organism>
<dbReference type="GO" id="GO:0005634">
    <property type="term" value="C:nucleus"/>
    <property type="evidence" value="ECO:0007669"/>
    <property type="project" value="UniProtKB-SubCell"/>
</dbReference>
<keyword evidence="6 12" id="KW-0995">Kinetochore</keyword>
<name>A0A7K7CPY4_APHCE</name>
<comment type="function">
    <text evidence="11">Acts as a component of the essential kinetochore-associated NDC80 complex, which is required for chromosome segregation and spindle checkpoint activity. Required for kinetochore integrity and the organization of stable microtubule binding sites in the outer plate of the kinetochore. The NDC80 complex synergistically enhances the affinity of the SKA1 complex for microtubules and may allow the NDC80 complex to track depolymerizing microtubules.</text>
</comment>
<evidence type="ECO:0000256" key="9">
    <source>
        <dbReference type="ARBA" id="ARBA00023306"/>
    </source>
</evidence>
<dbReference type="Pfam" id="PF08286">
    <property type="entry name" value="Spc24"/>
    <property type="match status" value="1"/>
</dbReference>
<keyword evidence="10 12" id="KW-0137">Centromere</keyword>
<comment type="subcellular location">
    <subcellularLocation>
        <location evidence="12">Nucleus</location>
    </subcellularLocation>
    <subcellularLocation>
        <location evidence="12">Chromosome</location>
        <location evidence="12">Centromere</location>
        <location evidence="12">Kinetochore</location>
    </subcellularLocation>
</comment>
<evidence type="ECO:0000256" key="12">
    <source>
        <dbReference type="RuleBase" id="RU368011"/>
    </source>
</evidence>
<keyword evidence="9 12" id="KW-0131">Cell cycle</keyword>
<evidence type="ECO:0000256" key="2">
    <source>
        <dbReference type="ARBA" id="ARBA00013690"/>
    </source>
</evidence>
<feature type="coiled-coil region" evidence="13">
    <location>
        <begin position="13"/>
        <end position="40"/>
    </location>
</feature>
<accession>A0A7K7CPY4</accession>
<keyword evidence="15" id="KW-1185">Reference proteome</keyword>
<evidence type="ECO:0000256" key="10">
    <source>
        <dbReference type="ARBA" id="ARBA00023328"/>
    </source>
</evidence>
<dbReference type="GO" id="GO:0051301">
    <property type="term" value="P:cell division"/>
    <property type="evidence" value="ECO:0007669"/>
    <property type="project" value="UniProtKB-UniRule"/>
</dbReference>
<dbReference type="AlphaFoldDB" id="A0A7K7CPY4"/>